<gene>
    <name evidence="3" type="ORF">GDO78_000038</name>
</gene>
<organism evidence="3 4">
    <name type="scientific">Eleutherodactylus coqui</name>
    <name type="common">Puerto Rican coqui</name>
    <dbReference type="NCBI Taxonomy" id="57060"/>
    <lineage>
        <taxon>Eukaryota</taxon>
        <taxon>Metazoa</taxon>
        <taxon>Chordata</taxon>
        <taxon>Craniata</taxon>
        <taxon>Vertebrata</taxon>
        <taxon>Euteleostomi</taxon>
        <taxon>Amphibia</taxon>
        <taxon>Batrachia</taxon>
        <taxon>Anura</taxon>
        <taxon>Neobatrachia</taxon>
        <taxon>Hyloidea</taxon>
        <taxon>Eleutherodactylidae</taxon>
        <taxon>Eleutherodactylinae</taxon>
        <taxon>Eleutherodactylus</taxon>
        <taxon>Eleutherodactylus</taxon>
    </lineage>
</organism>
<dbReference type="Proteomes" id="UP000770717">
    <property type="component" value="Unassembled WGS sequence"/>
</dbReference>
<feature type="domain" description="DUF4211" evidence="2">
    <location>
        <begin position="199"/>
        <end position="350"/>
    </location>
</feature>
<dbReference type="GO" id="GO:0005634">
    <property type="term" value="C:nucleus"/>
    <property type="evidence" value="ECO:0007669"/>
    <property type="project" value="TreeGrafter"/>
</dbReference>
<feature type="compositionally biased region" description="Acidic residues" evidence="1">
    <location>
        <begin position="122"/>
        <end position="131"/>
    </location>
</feature>
<accession>A0A8J6FRC0</accession>
<evidence type="ECO:0000313" key="3">
    <source>
        <dbReference type="EMBL" id="KAG9491325.1"/>
    </source>
</evidence>
<protein>
    <recommendedName>
        <fullName evidence="2">DUF4211 domain-containing protein</fullName>
    </recommendedName>
</protein>
<proteinExistence type="predicted"/>
<reference evidence="3" key="1">
    <citation type="thesis" date="2020" institute="ProQuest LLC" country="789 East Eisenhower Parkway, Ann Arbor, MI, USA">
        <title>Comparative Genomics and Chromosome Evolution.</title>
        <authorList>
            <person name="Mudd A.B."/>
        </authorList>
    </citation>
    <scope>NUCLEOTIDE SEQUENCE</scope>
    <source>
        <strain evidence="3">HN-11 Male</strain>
        <tissue evidence="3">Kidney and liver</tissue>
    </source>
</reference>
<dbReference type="PANTHER" id="PTHR14689">
    <property type="entry name" value="PHORBOL-ESTER_DAG-TYPE DOMAIN-CONTAINING PROTEIN"/>
    <property type="match status" value="1"/>
</dbReference>
<name>A0A8J6FRC0_ELECQ</name>
<feature type="compositionally biased region" description="Acidic residues" evidence="1">
    <location>
        <begin position="170"/>
        <end position="180"/>
    </location>
</feature>
<dbReference type="PANTHER" id="PTHR14689:SF0">
    <property type="entry name" value="COILED-COIL DOMAIN-CONTAINING PROTEIN 82"/>
    <property type="match status" value="1"/>
</dbReference>
<evidence type="ECO:0000256" key="1">
    <source>
        <dbReference type="SAM" id="MobiDB-lite"/>
    </source>
</evidence>
<dbReference type="EMBL" id="WNTK01000001">
    <property type="protein sequence ID" value="KAG9491324.1"/>
    <property type="molecule type" value="Genomic_DNA"/>
</dbReference>
<feature type="compositionally biased region" description="Basic and acidic residues" evidence="1">
    <location>
        <begin position="14"/>
        <end position="39"/>
    </location>
</feature>
<feature type="region of interest" description="Disordered" evidence="1">
    <location>
        <begin position="157"/>
        <end position="216"/>
    </location>
</feature>
<dbReference type="OrthoDB" id="21499at2759"/>
<dbReference type="AlphaFoldDB" id="A0A8J6FRC0"/>
<evidence type="ECO:0000313" key="4">
    <source>
        <dbReference type="Proteomes" id="UP000770717"/>
    </source>
</evidence>
<dbReference type="Pfam" id="PF13926">
    <property type="entry name" value="DUF4211"/>
    <property type="match status" value="1"/>
</dbReference>
<evidence type="ECO:0000259" key="2">
    <source>
        <dbReference type="Pfam" id="PF13926"/>
    </source>
</evidence>
<feature type="compositionally biased region" description="Acidic residues" evidence="1">
    <location>
        <begin position="40"/>
        <end position="72"/>
    </location>
</feature>
<keyword evidence="4" id="KW-1185">Reference proteome</keyword>
<sequence>MEASKTYNTRLKRKSVEASPKSKVDWKRTKRDDITHVGDSDDSFTSEEEEAEETDEESEDSSCTDESEDQQDEASLAEGDGDEGRIKKPKLKSKSAVIGSDSSSDSDGPGEKVKVKRSCVINDDDSDEAVESSDKKAKAQIKKLKRLEALKQLAERRRCRNRTTSHEAMEESPYEDDDDSAASAQETLCKSEDSDDMSNFIVPDEEENNARGARKPKTDYKELFRKHHISLSASHDLPSHLEKVIKAFLINITDSKFLKTLYEGERKKRYAKDMLQSLNYLDERIISPRLEKLTASCRWSRRYKERVDSYPNLDVKRVPAEEMSCEACDLKRYCSYLVTLSGQDYDNKTLECDDFLGNNKQRLVIGGVCARRTEAYHLLRHYKYFMYQRCIPFINENKEESANETVESALLEMEEKGFLGQEVLFLEGYLHEADYFQEEKMDSLLS</sequence>
<comment type="caution">
    <text evidence="3">The sequence shown here is derived from an EMBL/GenBank/DDBJ whole genome shotgun (WGS) entry which is preliminary data.</text>
</comment>
<feature type="region of interest" description="Disordered" evidence="1">
    <location>
        <begin position="1"/>
        <end position="144"/>
    </location>
</feature>
<dbReference type="EMBL" id="WNTK01000001">
    <property type="protein sequence ID" value="KAG9491325.1"/>
    <property type="molecule type" value="Genomic_DNA"/>
</dbReference>
<dbReference type="InterPro" id="IPR025451">
    <property type="entry name" value="DUF4211"/>
</dbReference>